<dbReference type="EMBL" id="LR746496">
    <property type="protein sequence ID" value="CAA7601010.1"/>
    <property type="molecule type" value="Genomic_DNA"/>
</dbReference>
<sequence>MNSSHTALRLREKSLWVLGYAAEDYPGDSRAADSIRSRGSRLDACADFAFFVRDDGYLAGSVNTQILGAAAARDVGYLVLFHNFDGQRFDPRPLQAILSSPPLQRTFIRNVLDSLPAGSAGIQLDFEEVQAGDRLPYVHLLESLQAVLHERGLLLTATLPAKRSEGEAPGYDFAGIGKLCDAVTLMTYDEHYAGGEPGPIAGLPWMIQALDYAINLIPEDKILVGIPVYGYDWSGAPTRMLPMRDIPALVAETKARVLWSDPAVEPYFYYWRGRDRHTVWFENELSAKIRLGFVKSYHLRGIAVWRLGYETKRFWAAVSTKLRH</sequence>
<gene>
    <name evidence="3" type="ORF">DEACI_1337</name>
    <name evidence="2" type="ORF">DEACI_1663</name>
</gene>
<dbReference type="GO" id="GO:0005975">
    <property type="term" value="P:carbohydrate metabolic process"/>
    <property type="evidence" value="ECO:0007669"/>
    <property type="project" value="InterPro"/>
</dbReference>
<dbReference type="GO" id="GO:0008061">
    <property type="term" value="F:chitin binding"/>
    <property type="evidence" value="ECO:0007669"/>
    <property type="project" value="InterPro"/>
</dbReference>
<reference evidence="3" key="1">
    <citation type="submission" date="2014-11" db="EMBL/GenBank/DDBJ databases">
        <authorList>
            <person name="Hornung B.V."/>
        </authorList>
    </citation>
    <scope>NUCLEOTIDE SEQUENCE</scope>
    <source>
        <strain evidence="3">INE</strain>
    </source>
</reference>
<organism evidence="2">
    <name type="scientific">Acididesulfobacillus acetoxydans</name>
    <dbReference type="NCBI Taxonomy" id="1561005"/>
    <lineage>
        <taxon>Bacteria</taxon>
        <taxon>Bacillati</taxon>
        <taxon>Bacillota</taxon>
        <taxon>Clostridia</taxon>
        <taxon>Eubacteriales</taxon>
        <taxon>Peptococcaceae</taxon>
        <taxon>Acididesulfobacillus</taxon>
    </lineage>
</organism>
<name>A0A8S0X4R0_9FIRM</name>
<evidence type="ECO:0000313" key="4">
    <source>
        <dbReference type="Proteomes" id="UP001071230"/>
    </source>
</evidence>
<evidence type="ECO:0000313" key="2">
    <source>
        <dbReference type="EMBL" id="CAA7601010.1"/>
    </source>
</evidence>
<dbReference type="PANTHER" id="PTHR46066">
    <property type="entry name" value="CHITINASE DOMAIN-CONTAINING PROTEIN 1 FAMILY MEMBER"/>
    <property type="match status" value="1"/>
</dbReference>
<keyword evidence="4" id="KW-1185">Reference proteome</keyword>
<keyword evidence="2" id="KW-0378">Hydrolase</keyword>
<dbReference type="Proteomes" id="UP001071230">
    <property type="component" value="Unassembled WGS sequence"/>
</dbReference>
<dbReference type="RefSeq" id="WP_240984588.1">
    <property type="nucleotide sequence ID" value="NZ_CDGJ01000036.1"/>
</dbReference>
<evidence type="ECO:0000259" key="1">
    <source>
        <dbReference type="PROSITE" id="PS51910"/>
    </source>
</evidence>
<dbReference type="InterPro" id="IPR029070">
    <property type="entry name" value="Chitinase_insertion_sf"/>
</dbReference>
<protein>
    <submittedName>
        <fullName evidence="3">Glycoside hydrolase 18</fullName>
    </submittedName>
    <submittedName>
        <fullName evidence="2">Glycoside hydrolase superfamily</fullName>
        <ecNumber evidence="2">3.2.1.-</ecNumber>
    </submittedName>
</protein>
<dbReference type="EC" id="3.2.1.-" evidence="2"/>
<dbReference type="AlphaFoldDB" id="A0A8S0X4R0"/>
<dbReference type="Gene3D" id="3.20.20.80">
    <property type="entry name" value="Glycosidases"/>
    <property type="match status" value="1"/>
</dbReference>
<accession>A0A8S0X4R0</accession>
<dbReference type="EMBL" id="CDGJ01000036">
    <property type="protein sequence ID" value="CEJ06884.1"/>
    <property type="molecule type" value="Genomic_DNA"/>
</dbReference>
<dbReference type="KEGG" id="aacx:DEACI_1663"/>
<dbReference type="Pfam" id="PF00704">
    <property type="entry name" value="Glyco_hydro_18"/>
    <property type="match status" value="1"/>
</dbReference>
<dbReference type="Gene3D" id="3.10.50.10">
    <property type="match status" value="1"/>
</dbReference>
<dbReference type="InterPro" id="IPR011583">
    <property type="entry name" value="Chitinase_II/V-like_cat"/>
</dbReference>
<evidence type="ECO:0000313" key="3">
    <source>
        <dbReference type="EMBL" id="CEJ06884.1"/>
    </source>
</evidence>
<keyword evidence="2" id="KW-0326">Glycosidase</keyword>
<proteinExistence type="predicted"/>
<dbReference type="SMART" id="SM00636">
    <property type="entry name" value="Glyco_18"/>
    <property type="match status" value="1"/>
</dbReference>
<dbReference type="InterPro" id="IPR017853">
    <property type="entry name" value="GH"/>
</dbReference>
<dbReference type="PANTHER" id="PTHR46066:SF2">
    <property type="entry name" value="CHITINASE DOMAIN-CONTAINING PROTEIN 1"/>
    <property type="match status" value="1"/>
</dbReference>
<dbReference type="SUPFAM" id="SSF51445">
    <property type="entry name" value="(Trans)glycosidases"/>
    <property type="match status" value="1"/>
</dbReference>
<dbReference type="PROSITE" id="PS51910">
    <property type="entry name" value="GH18_2"/>
    <property type="match status" value="1"/>
</dbReference>
<reference evidence="2" key="2">
    <citation type="submission" date="2020-01" db="EMBL/GenBank/DDBJ databases">
        <authorList>
            <person name="Hornung B."/>
        </authorList>
    </citation>
    <scope>NUCLEOTIDE SEQUENCE</scope>
    <source>
        <strain evidence="2">PacBioINE</strain>
    </source>
</reference>
<dbReference type="GO" id="GO:0016798">
    <property type="term" value="F:hydrolase activity, acting on glycosyl bonds"/>
    <property type="evidence" value="ECO:0007669"/>
    <property type="project" value="UniProtKB-KW"/>
</dbReference>
<dbReference type="Proteomes" id="UP000836597">
    <property type="component" value="Chromosome"/>
</dbReference>
<feature type="domain" description="GH18" evidence="1">
    <location>
        <begin position="15"/>
        <end position="324"/>
    </location>
</feature>
<dbReference type="InterPro" id="IPR001223">
    <property type="entry name" value="Glyco_hydro18_cat"/>
</dbReference>